<dbReference type="InterPro" id="IPR003096">
    <property type="entry name" value="SM22_calponin"/>
</dbReference>
<dbReference type="GO" id="GO:0030479">
    <property type="term" value="C:actin cortical patch"/>
    <property type="evidence" value="ECO:0007669"/>
    <property type="project" value="EnsemblFungi"/>
</dbReference>
<accession>A0A1E4RDW5</accession>
<keyword evidence="4" id="KW-1185">Reference proteome</keyword>
<evidence type="ECO:0000256" key="1">
    <source>
        <dbReference type="SAM" id="MobiDB-lite"/>
    </source>
</evidence>
<dbReference type="GO" id="GO:0030674">
    <property type="term" value="F:protein-macromolecule adaptor activity"/>
    <property type="evidence" value="ECO:0007669"/>
    <property type="project" value="EnsemblFungi"/>
</dbReference>
<dbReference type="PANTHER" id="PTHR47385">
    <property type="entry name" value="CALPONIN"/>
    <property type="match status" value="1"/>
</dbReference>
<dbReference type="RefSeq" id="XP_020074521.1">
    <property type="nucleotide sequence ID" value="XM_020221713.1"/>
</dbReference>
<dbReference type="GO" id="GO:0007015">
    <property type="term" value="P:actin filament organization"/>
    <property type="evidence" value="ECO:0007669"/>
    <property type="project" value="EnsemblFungi"/>
</dbReference>
<dbReference type="Pfam" id="PF00307">
    <property type="entry name" value="CH"/>
    <property type="match status" value="1"/>
</dbReference>
<dbReference type="InterPro" id="IPR036872">
    <property type="entry name" value="CH_dom_sf"/>
</dbReference>
<protein>
    <recommendedName>
        <fullName evidence="2">Calponin-homology (CH) domain-containing protein</fullName>
    </recommendedName>
</protein>
<sequence length="172" mass="19669">MSFQNASTNLDQDLKNSRQSKYQSSEPEVKQWIYNILSIPKNIQTQYSQNNLDLLDILKDGEVLCKLGNLLPIDNKPTSKYKNSKMPFIQMENISFFLSTCKTIGIPHDEIFQTVDLFERKDPYQIIITLISFSRKAHDLSPTSFPTLIGPKTVKVKPTIPKKPIGLSSKYN</sequence>
<reference evidence="4" key="1">
    <citation type="submission" date="2016-05" db="EMBL/GenBank/DDBJ databases">
        <title>Comparative genomics of biotechnologically important yeasts.</title>
        <authorList>
            <consortium name="DOE Joint Genome Institute"/>
            <person name="Riley R."/>
            <person name="Haridas S."/>
            <person name="Wolfe K.H."/>
            <person name="Lopes M.R."/>
            <person name="Hittinger C.T."/>
            <person name="Goker M."/>
            <person name="Salamov A."/>
            <person name="Wisecaver J."/>
            <person name="Long T.M."/>
            <person name="Aerts A.L."/>
            <person name="Barry K."/>
            <person name="Choi C."/>
            <person name="Clum A."/>
            <person name="Coughlan A.Y."/>
            <person name="Deshpande S."/>
            <person name="Douglass A.P."/>
            <person name="Hanson S.J."/>
            <person name="Klenk H.-P."/>
            <person name="Labutti K."/>
            <person name="Lapidus A."/>
            <person name="Lindquist E."/>
            <person name="Lipzen A."/>
            <person name="Meier-Kolthoff J.P."/>
            <person name="Ohm R.A."/>
            <person name="Otillar R.P."/>
            <person name="Pangilinan J."/>
            <person name="Peng Y."/>
            <person name="Rokas A."/>
            <person name="Rosa C.A."/>
            <person name="Scheuner C."/>
            <person name="Sibirny A.A."/>
            <person name="Slot J.C."/>
            <person name="Stielow J.B."/>
            <person name="Sun H."/>
            <person name="Kurtzman C.P."/>
            <person name="Blackwell M."/>
            <person name="Grigoriev I.V."/>
            <person name="Jeffries T.W."/>
        </authorList>
    </citation>
    <scope>NUCLEOTIDE SEQUENCE [LARGE SCALE GENOMIC DNA]</scope>
    <source>
        <strain evidence="4">NRRL Y-1933</strain>
    </source>
</reference>
<gene>
    <name evidence="3" type="ORF">HYPBUDRAFT_153759</name>
</gene>
<name>A0A1E4RDW5_9ASCO</name>
<dbReference type="EMBL" id="KV454544">
    <property type="protein sequence ID" value="ODV65454.1"/>
    <property type="molecule type" value="Genomic_DNA"/>
</dbReference>
<dbReference type="PANTHER" id="PTHR47385:SF14">
    <property type="entry name" value="TRANSGELIN"/>
    <property type="match status" value="1"/>
</dbReference>
<proteinExistence type="predicted"/>
<dbReference type="SUPFAM" id="SSF47576">
    <property type="entry name" value="Calponin-homology domain, CH-domain"/>
    <property type="match status" value="1"/>
</dbReference>
<dbReference type="Gene3D" id="1.10.418.10">
    <property type="entry name" value="Calponin-like domain"/>
    <property type="match status" value="1"/>
</dbReference>
<dbReference type="STRING" id="984485.A0A1E4RDW5"/>
<dbReference type="GO" id="GO:0051015">
    <property type="term" value="F:actin filament binding"/>
    <property type="evidence" value="ECO:0007669"/>
    <property type="project" value="EnsemblFungi"/>
</dbReference>
<dbReference type="OrthoDB" id="21595at2759"/>
<dbReference type="InterPro" id="IPR050606">
    <property type="entry name" value="Calponin-like"/>
</dbReference>
<evidence type="ECO:0000313" key="3">
    <source>
        <dbReference type="EMBL" id="ODV65454.1"/>
    </source>
</evidence>
<evidence type="ECO:0000259" key="2">
    <source>
        <dbReference type="PROSITE" id="PS50021"/>
    </source>
</evidence>
<dbReference type="GeneID" id="30996262"/>
<dbReference type="InterPro" id="IPR001715">
    <property type="entry name" value="CH_dom"/>
</dbReference>
<dbReference type="PRINTS" id="PR00888">
    <property type="entry name" value="SM22CALPONIN"/>
</dbReference>
<evidence type="ECO:0000313" key="4">
    <source>
        <dbReference type="Proteomes" id="UP000095085"/>
    </source>
</evidence>
<dbReference type="PROSITE" id="PS50021">
    <property type="entry name" value="CH"/>
    <property type="match status" value="1"/>
</dbReference>
<dbReference type="SMART" id="SM00033">
    <property type="entry name" value="CH"/>
    <property type="match status" value="1"/>
</dbReference>
<feature type="region of interest" description="Disordered" evidence="1">
    <location>
        <begin position="1"/>
        <end position="22"/>
    </location>
</feature>
<organism evidence="3 4">
    <name type="scientific">Hyphopichia burtonii NRRL Y-1933</name>
    <dbReference type="NCBI Taxonomy" id="984485"/>
    <lineage>
        <taxon>Eukaryota</taxon>
        <taxon>Fungi</taxon>
        <taxon>Dikarya</taxon>
        <taxon>Ascomycota</taxon>
        <taxon>Saccharomycotina</taxon>
        <taxon>Pichiomycetes</taxon>
        <taxon>Debaryomycetaceae</taxon>
        <taxon>Hyphopichia</taxon>
    </lineage>
</organism>
<dbReference type="AlphaFoldDB" id="A0A1E4RDW5"/>
<feature type="domain" description="Calponin-homology (CH)" evidence="2">
    <location>
        <begin position="23"/>
        <end position="139"/>
    </location>
</feature>
<dbReference type="Proteomes" id="UP000095085">
    <property type="component" value="Unassembled WGS sequence"/>
</dbReference>